<keyword evidence="1" id="KW-0812">Transmembrane</keyword>
<name>A0A7V0QQN8_UNCAE</name>
<dbReference type="Proteomes" id="UP000885660">
    <property type="component" value="Unassembled WGS sequence"/>
</dbReference>
<evidence type="ECO:0000313" key="2">
    <source>
        <dbReference type="EMBL" id="HDN84375.1"/>
    </source>
</evidence>
<organism evidence="2">
    <name type="scientific">Aerophobetes bacterium</name>
    <dbReference type="NCBI Taxonomy" id="2030807"/>
    <lineage>
        <taxon>Bacteria</taxon>
        <taxon>Candidatus Aerophobota</taxon>
    </lineage>
</organism>
<feature type="non-terminal residue" evidence="2">
    <location>
        <position position="67"/>
    </location>
</feature>
<dbReference type="AlphaFoldDB" id="A0A7V0QQN8"/>
<reference evidence="2" key="1">
    <citation type="journal article" date="2020" name="mSystems">
        <title>Genome- and Community-Level Interaction Insights into Carbon Utilization and Element Cycling Functions of Hydrothermarchaeota in Hydrothermal Sediment.</title>
        <authorList>
            <person name="Zhou Z."/>
            <person name="Liu Y."/>
            <person name="Xu W."/>
            <person name="Pan J."/>
            <person name="Luo Z.H."/>
            <person name="Li M."/>
        </authorList>
    </citation>
    <scope>NUCLEOTIDE SEQUENCE [LARGE SCALE GENOMIC DNA]</scope>
    <source>
        <strain evidence="2">HyVt-219</strain>
    </source>
</reference>
<keyword evidence="1" id="KW-1133">Transmembrane helix</keyword>
<keyword evidence="1" id="KW-0472">Membrane</keyword>
<dbReference type="EMBL" id="DRBC01000077">
    <property type="protein sequence ID" value="HDN84375.1"/>
    <property type="molecule type" value="Genomic_DNA"/>
</dbReference>
<evidence type="ECO:0008006" key="3">
    <source>
        <dbReference type="Google" id="ProtNLM"/>
    </source>
</evidence>
<proteinExistence type="predicted"/>
<sequence>MNRNSAENSGKMVKKGSLYSLGKYKLPYSFLLPTFLFLLVFLAIPLLFGIYMSFQKIFLNGTVKFVG</sequence>
<gene>
    <name evidence="2" type="ORF">ENG47_01285</name>
</gene>
<accession>A0A7V0QQN8</accession>
<feature type="transmembrane region" description="Helical" evidence="1">
    <location>
        <begin position="30"/>
        <end position="54"/>
    </location>
</feature>
<comment type="caution">
    <text evidence="2">The sequence shown here is derived from an EMBL/GenBank/DDBJ whole genome shotgun (WGS) entry which is preliminary data.</text>
</comment>
<evidence type="ECO:0000256" key="1">
    <source>
        <dbReference type="SAM" id="Phobius"/>
    </source>
</evidence>
<protein>
    <recommendedName>
        <fullName evidence="3">Sugar ABC transporter permease</fullName>
    </recommendedName>
</protein>